<accession>A0ACD3A4R6</accession>
<sequence length="643" mass="70290">MFNYHKMFLYTFLSVILSSITLVNAGTRNFIMVIPDGFGPASESLTRDFVHWKHNSTTTLPIDEMVVGQIRTRSHDSYVTDSAAAATAYSCGVKSYNGAIGVDHEGKPRATVLEAAKRKGYKTGLVVTSRITHATPAGFASHVIHRDFESSIASQLVGKTHPLGQTVDILMGGGLCFFLPIGSEGSCRTDDTDLITWARGNGFEVLAGEGSRQGFDDWDSEELGRRIASASTSTSTSDSLKNLDDDDAYEAQESKTKAKRYMGLFSLDHMSYTIDRDPEVQPSLTEMAIKALDALFVAATTTTTTTSSSSTMGKAEPETQGQHSSETGTEQEQQADEDEEDDTPGFFIMIEASRIDHAGHQNDALTHINEILEFNRVMDAVRGWIDRHAEVDGEQHEFTLVATADHETGGLTLGDEYWLEPGWFDVDIGVFDGGLRGSGSAEKLSERWRAFDATGVRGGSSSVRGVRVDVSEYVTFLKEEVFRRYGITNPSEEEVKEGMKLKNDGEGFAGFLKGALDGRTRVDWSTGGHTAVDVTLYSHSTLPHSKWLKGNHENIEVSKYISELLGLDDALVGVTEELNASKGFVESEVRGGRGRVVVVNGEVVRSEVGVGLTVQKEGQMQMALQVQTEGQRQRGLALTHYHH</sequence>
<proteinExistence type="predicted"/>
<keyword evidence="2" id="KW-1185">Reference proteome</keyword>
<dbReference type="EMBL" id="ML208748">
    <property type="protein sequence ID" value="TFK60646.1"/>
    <property type="molecule type" value="Genomic_DNA"/>
</dbReference>
<dbReference type="Proteomes" id="UP000308600">
    <property type="component" value="Unassembled WGS sequence"/>
</dbReference>
<evidence type="ECO:0000313" key="2">
    <source>
        <dbReference type="Proteomes" id="UP000308600"/>
    </source>
</evidence>
<protein>
    <submittedName>
        <fullName evidence="1">Alkaline phosphatase-like protein</fullName>
    </submittedName>
</protein>
<gene>
    <name evidence="1" type="ORF">BDN72DRAFT_828785</name>
</gene>
<evidence type="ECO:0000313" key="1">
    <source>
        <dbReference type="EMBL" id="TFK60646.1"/>
    </source>
</evidence>
<reference evidence="1 2" key="1">
    <citation type="journal article" date="2019" name="Nat. Ecol. Evol.">
        <title>Megaphylogeny resolves global patterns of mushroom evolution.</title>
        <authorList>
            <person name="Varga T."/>
            <person name="Krizsan K."/>
            <person name="Foldi C."/>
            <person name="Dima B."/>
            <person name="Sanchez-Garcia M."/>
            <person name="Sanchez-Ramirez S."/>
            <person name="Szollosi G.J."/>
            <person name="Szarkandi J.G."/>
            <person name="Papp V."/>
            <person name="Albert L."/>
            <person name="Andreopoulos W."/>
            <person name="Angelini C."/>
            <person name="Antonin V."/>
            <person name="Barry K.W."/>
            <person name="Bougher N.L."/>
            <person name="Buchanan P."/>
            <person name="Buyck B."/>
            <person name="Bense V."/>
            <person name="Catcheside P."/>
            <person name="Chovatia M."/>
            <person name="Cooper J."/>
            <person name="Damon W."/>
            <person name="Desjardin D."/>
            <person name="Finy P."/>
            <person name="Geml J."/>
            <person name="Haridas S."/>
            <person name="Hughes K."/>
            <person name="Justo A."/>
            <person name="Karasinski D."/>
            <person name="Kautmanova I."/>
            <person name="Kiss B."/>
            <person name="Kocsube S."/>
            <person name="Kotiranta H."/>
            <person name="LaButti K.M."/>
            <person name="Lechner B.E."/>
            <person name="Liimatainen K."/>
            <person name="Lipzen A."/>
            <person name="Lukacs Z."/>
            <person name="Mihaltcheva S."/>
            <person name="Morgado L.N."/>
            <person name="Niskanen T."/>
            <person name="Noordeloos M.E."/>
            <person name="Ohm R.A."/>
            <person name="Ortiz-Santana B."/>
            <person name="Ovrebo C."/>
            <person name="Racz N."/>
            <person name="Riley R."/>
            <person name="Savchenko A."/>
            <person name="Shiryaev A."/>
            <person name="Soop K."/>
            <person name="Spirin V."/>
            <person name="Szebenyi C."/>
            <person name="Tomsovsky M."/>
            <person name="Tulloss R.E."/>
            <person name="Uehling J."/>
            <person name="Grigoriev I.V."/>
            <person name="Vagvolgyi C."/>
            <person name="Papp T."/>
            <person name="Martin F.M."/>
            <person name="Miettinen O."/>
            <person name="Hibbett D.S."/>
            <person name="Nagy L.G."/>
        </authorList>
    </citation>
    <scope>NUCLEOTIDE SEQUENCE [LARGE SCALE GENOMIC DNA]</scope>
    <source>
        <strain evidence="1 2">NL-1719</strain>
    </source>
</reference>
<name>A0ACD3A4R6_9AGAR</name>
<organism evidence="1 2">
    <name type="scientific">Pluteus cervinus</name>
    <dbReference type="NCBI Taxonomy" id="181527"/>
    <lineage>
        <taxon>Eukaryota</taxon>
        <taxon>Fungi</taxon>
        <taxon>Dikarya</taxon>
        <taxon>Basidiomycota</taxon>
        <taxon>Agaricomycotina</taxon>
        <taxon>Agaricomycetes</taxon>
        <taxon>Agaricomycetidae</taxon>
        <taxon>Agaricales</taxon>
        <taxon>Pluteineae</taxon>
        <taxon>Pluteaceae</taxon>
        <taxon>Pluteus</taxon>
    </lineage>
</organism>